<comment type="caution">
    <text evidence="2">The sequence shown here is derived from an EMBL/GenBank/DDBJ whole genome shotgun (WGS) entry which is preliminary data.</text>
</comment>
<organism evidence="2 3">
    <name type="scientific">Symplocastrum torsivum CPER-KK1</name>
    <dbReference type="NCBI Taxonomy" id="450513"/>
    <lineage>
        <taxon>Bacteria</taxon>
        <taxon>Bacillati</taxon>
        <taxon>Cyanobacteriota</taxon>
        <taxon>Cyanophyceae</taxon>
        <taxon>Oscillatoriophycideae</taxon>
        <taxon>Oscillatoriales</taxon>
        <taxon>Microcoleaceae</taxon>
        <taxon>Symplocastrum</taxon>
    </lineage>
</organism>
<evidence type="ECO:0000313" key="3">
    <source>
        <dbReference type="Proteomes" id="UP000753908"/>
    </source>
</evidence>
<accession>A0A951UCJ5</accession>
<reference evidence="2" key="1">
    <citation type="submission" date="2021-05" db="EMBL/GenBank/DDBJ databases">
        <authorList>
            <person name="Pietrasiak N."/>
            <person name="Ward R."/>
            <person name="Stajich J.E."/>
            <person name="Kurbessoian T."/>
        </authorList>
    </citation>
    <scope>NUCLEOTIDE SEQUENCE</scope>
    <source>
        <strain evidence="2">CPER-KK1</strain>
    </source>
</reference>
<protein>
    <submittedName>
        <fullName evidence="2">Esterase-like activity of phytase family protein</fullName>
    </submittedName>
</protein>
<proteinExistence type="predicted"/>
<gene>
    <name evidence="2" type="ORF">KME25_29310</name>
</gene>
<dbReference type="PANTHER" id="PTHR37957">
    <property type="entry name" value="BLR7070 PROTEIN"/>
    <property type="match status" value="1"/>
</dbReference>
<dbReference type="Proteomes" id="UP000753908">
    <property type="component" value="Unassembled WGS sequence"/>
</dbReference>
<evidence type="ECO:0000313" key="2">
    <source>
        <dbReference type="EMBL" id="MBW4548503.1"/>
    </source>
</evidence>
<dbReference type="PANTHER" id="PTHR37957:SF1">
    <property type="entry name" value="PHYTASE-LIKE DOMAIN-CONTAINING PROTEIN"/>
    <property type="match status" value="1"/>
</dbReference>
<reference evidence="2" key="2">
    <citation type="journal article" date="2022" name="Microbiol. Resour. Announc.">
        <title>Metagenome Sequencing to Explore Phylogenomics of Terrestrial Cyanobacteria.</title>
        <authorList>
            <person name="Ward R.D."/>
            <person name="Stajich J.E."/>
            <person name="Johansen J.R."/>
            <person name="Huntemann M."/>
            <person name="Clum A."/>
            <person name="Foster B."/>
            <person name="Foster B."/>
            <person name="Roux S."/>
            <person name="Palaniappan K."/>
            <person name="Varghese N."/>
            <person name="Mukherjee S."/>
            <person name="Reddy T.B.K."/>
            <person name="Daum C."/>
            <person name="Copeland A."/>
            <person name="Chen I.A."/>
            <person name="Ivanova N.N."/>
            <person name="Kyrpides N.C."/>
            <person name="Shapiro N."/>
            <person name="Eloe-Fadrosh E.A."/>
            <person name="Pietrasiak N."/>
        </authorList>
    </citation>
    <scope>NUCLEOTIDE SEQUENCE</scope>
    <source>
        <strain evidence="2">CPER-KK1</strain>
    </source>
</reference>
<sequence>MNQLVNPNNSRVRTSGRLFSLLLVLVTILLSFLTTACEPSEAITAEQRTFLNLSLEFLGEYQLPKMKFKDTPVGGLSALTYDRQRDRFYALSDDRSQFAPARFYTLKLTLDPLLTEKMSLEKVEVEDVTFLTDKNGEPFAKGSLDPEGIAISPKGTVFISSEGVPSQGIAPFIEEFDLKTGQQKQGLRIPERYLPSDPTKEDQPPRGIRENLGFESLTLELGSLAAAGGDPYRLFTATESALFQDSLPATSIEQTRIRLMHYLIGGVAPPTLVTEHVYLLDPLPDGAAGNGLTDLATVDTGGHFLSLERSYGLLSGAGAKIFQLAVGAATDTSGIPTLKGDLSRINIVQKKLLLDLSKLGIYLDNLEGMALGPRLPDGTQSLVLVSDDNFNDIQITQFLLFRLNRVR</sequence>
<dbReference type="EMBL" id="JAHHIF010000063">
    <property type="protein sequence ID" value="MBW4548503.1"/>
    <property type="molecule type" value="Genomic_DNA"/>
</dbReference>
<name>A0A951UCJ5_9CYAN</name>
<dbReference type="AlphaFoldDB" id="A0A951UCJ5"/>
<dbReference type="InterPro" id="IPR027372">
    <property type="entry name" value="Phytase-like_dom"/>
</dbReference>
<dbReference type="Pfam" id="PF13449">
    <property type="entry name" value="Phytase-like"/>
    <property type="match status" value="1"/>
</dbReference>
<feature type="domain" description="Phytase-like" evidence="1">
    <location>
        <begin position="71"/>
        <end position="390"/>
    </location>
</feature>
<evidence type="ECO:0000259" key="1">
    <source>
        <dbReference type="Pfam" id="PF13449"/>
    </source>
</evidence>